<keyword evidence="2" id="KW-1185">Reference proteome</keyword>
<reference evidence="1 2" key="1">
    <citation type="submission" date="2018-11" db="EMBL/GenBank/DDBJ databases">
        <title>Sequencing the genomes of 1000 actinobacteria strains.</title>
        <authorList>
            <person name="Klenk H.-P."/>
        </authorList>
    </citation>
    <scope>NUCLEOTIDE SEQUENCE [LARGE SCALE GENOMIC DNA]</scope>
    <source>
        <strain evidence="1 2">DSM 44254</strain>
    </source>
</reference>
<dbReference type="EMBL" id="RJKE01000001">
    <property type="protein sequence ID" value="ROO89284.1"/>
    <property type="molecule type" value="Genomic_DNA"/>
</dbReference>
<comment type="caution">
    <text evidence="1">The sequence shown here is derived from an EMBL/GenBank/DDBJ whole genome shotgun (WGS) entry which is preliminary data.</text>
</comment>
<gene>
    <name evidence="1" type="ORF">EDD29_6972</name>
</gene>
<proteinExistence type="predicted"/>
<accession>A0A3N1D6Y4</accession>
<dbReference type="RefSeq" id="WP_123668408.1">
    <property type="nucleotide sequence ID" value="NZ_RJKE01000001.1"/>
</dbReference>
<dbReference type="Proteomes" id="UP000272400">
    <property type="component" value="Unassembled WGS sequence"/>
</dbReference>
<evidence type="ECO:0000313" key="1">
    <source>
        <dbReference type="EMBL" id="ROO89284.1"/>
    </source>
</evidence>
<protein>
    <recommendedName>
        <fullName evidence="3">Ribosomal L7/L12-like protein</fullName>
    </recommendedName>
</protein>
<sequence length="67" mass="7532">MTDPWPSIDAEILQGHNIAAIAILREEFGYTIHEAVDALQERYDRLMETRPDDFSDAPPASGECVRS</sequence>
<organism evidence="1 2">
    <name type="scientific">Actinocorallia herbida</name>
    <dbReference type="NCBI Taxonomy" id="58109"/>
    <lineage>
        <taxon>Bacteria</taxon>
        <taxon>Bacillati</taxon>
        <taxon>Actinomycetota</taxon>
        <taxon>Actinomycetes</taxon>
        <taxon>Streptosporangiales</taxon>
        <taxon>Thermomonosporaceae</taxon>
        <taxon>Actinocorallia</taxon>
    </lineage>
</organism>
<name>A0A3N1D6Y4_9ACTN</name>
<evidence type="ECO:0008006" key="3">
    <source>
        <dbReference type="Google" id="ProtNLM"/>
    </source>
</evidence>
<dbReference type="OrthoDB" id="4566307at2"/>
<evidence type="ECO:0000313" key="2">
    <source>
        <dbReference type="Proteomes" id="UP000272400"/>
    </source>
</evidence>
<dbReference type="AlphaFoldDB" id="A0A3N1D6Y4"/>